<gene>
    <name evidence="2" type="ORF">C436_21098</name>
</gene>
<dbReference type="Proteomes" id="UP000011659">
    <property type="component" value="Unassembled WGS sequence"/>
</dbReference>
<feature type="compositionally biased region" description="Polar residues" evidence="1">
    <location>
        <begin position="71"/>
        <end position="88"/>
    </location>
</feature>
<dbReference type="PATRIC" id="fig|662476.7.peg.4191"/>
<dbReference type="PROSITE" id="PS51257">
    <property type="entry name" value="PROKAR_LIPOPROTEIN"/>
    <property type="match status" value="1"/>
</dbReference>
<evidence type="ECO:0000313" key="3">
    <source>
        <dbReference type="Proteomes" id="UP000011659"/>
    </source>
</evidence>
<organism evidence="2 3">
    <name type="scientific">Haloarcula marismortui ATCC 33800</name>
    <dbReference type="NCBI Taxonomy" id="662476"/>
    <lineage>
        <taxon>Archaea</taxon>
        <taxon>Methanobacteriati</taxon>
        <taxon>Methanobacteriota</taxon>
        <taxon>Stenosarchaea group</taxon>
        <taxon>Halobacteria</taxon>
        <taxon>Halobacteriales</taxon>
        <taxon>Haloarculaceae</taxon>
        <taxon>Haloarcula</taxon>
    </lineage>
</organism>
<dbReference type="AlphaFoldDB" id="M0JIT2"/>
<comment type="caution">
    <text evidence="2">The sequence shown here is derived from an EMBL/GenBank/DDBJ whole genome shotgun (WGS) entry which is preliminary data.</text>
</comment>
<evidence type="ECO:0000313" key="2">
    <source>
        <dbReference type="EMBL" id="EMA07899.1"/>
    </source>
</evidence>
<sequence>MPAVDRRRFLHGAALLPTAGLVGLSGCSSSESPPPRRSRVLSTVTIDSAQLLAELVDDPWVATRRDGVPINGQNAQSLDSNAKDSPSGLSVIGSLSPVGTAQAQKGGGGGGRGAVGRGRGSSYSDAPRTGRGRAKYHGGAYVGTWYDDHDDEVRRAETEISEVGIARIGPVSDTDEELPSPGPVSWDETWQNPDDTVSIDVTNAGWYRVGTHTTAADGTNLGWEAVDVLVKDDNDTYSIAQKWKVSPRI</sequence>
<dbReference type="GeneID" id="64824914"/>
<name>M0JIT2_9EURY</name>
<evidence type="ECO:0000256" key="1">
    <source>
        <dbReference type="SAM" id="MobiDB-lite"/>
    </source>
</evidence>
<protein>
    <submittedName>
        <fullName evidence="2">Uncharacterized protein</fullName>
    </submittedName>
</protein>
<dbReference type="RefSeq" id="WP_004966851.1">
    <property type="nucleotide sequence ID" value="NZ_AOLR01000066.1"/>
</dbReference>
<keyword evidence="3" id="KW-1185">Reference proteome</keyword>
<accession>M0JIT2</accession>
<proteinExistence type="predicted"/>
<dbReference type="EMBL" id="AOLR01000066">
    <property type="protein sequence ID" value="EMA07899.1"/>
    <property type="molecule type" value="Genomic_DNA"/>
</dbReference>
<feature type="region of interest" description="Disordered" evidence="1">
    <location>
        <begin position="70"/>
        <end position="134"/>
    </location>
</feature>
<feature type="compositionally biased region" description="Gly residues" evidence="1">
    <location>
        <begin position="105"/>
        <end position="119"/>
    </location>
</feature>
<reference evidence="2 3" key="1">
    <citation type="journal article" date="2014" name="PLoS Genet.">
        <title>Phylogenetically driven sequencing of extremely halophilic archaea reveals strategies for static and dynamic osmo-response.</title>
        <authorList>
            <person name="Becker E.A."/>
            <person name="Seitzer P.M."/>
            <person name="Tritt A."/>
            <person name="Larsen D."/>
            <person name="Krusor M."/>
            <person name="Yao A.I."/>
            <person name="Wu D."/>
            <person name="Madern D."/>
            <person name="Eisen J.A."/>
            <person name="Darling A.E."/>
            <person name="Facciotti M.T."/>
        </authorList>
    </citation>
    <scope>NUCLEOTIDE SEQUENCE [LARGE SCALE GENOMIC DNA]</scope>
    <source>
        <strain evidence="2 3">ATCC 33800</strain>
    </source>
</reference>